<evidence type="ECO:0008006" key="8">
    <source>
        <dbReference type="Google" id="ProtNLM"/>
    </source>
</evidence>
<keyword evidence="7" id="KW-1185">Reference proteome</keyword>
<evidence type="ECO:0000256" key="4">
    <source>
        <dbReference type="ARBA" id="ARBA00023136"/>
    </source>
</evidence>
<dbReference type="PANTHER" id="PTHR12714">
    <property type="entry name" value="PROTEIN-S ISOPRENYLCYSTEINE O-METHYLTRANSFERASE"/>
    <property type="match status" value="1"/>
</dbReference>
<dbReference type="RefSeq" id="WP_045955587.1">
    <property type="nucleotide sequence ID" value="NZ_JXXV01000016.1"/>
</dbReference>
<dbReference type="AlphaFoldDB" id="A0A0F4NKH4"/>
<evidence type="ECO:0000313" key="6">
    <source>
        <dbReference type="EMBL" id="KJY83349.1"/>
    </source>
</evidence>
<dbReference type="PATRIC" id="fig|579748.3.peg.2091"/>
<dbReference type="InterPro" id="IPR007318">
    <property type="entry name" value="Phopholipid_MeTrfase"/>
</dbReference>
<keyword evidence="4 5" id="KW-0472">Membrane</keyword>
<evidence type="ECO:0000313" key="7">
    <source>
        <dbReference type="Proteomes" id="UP000033673"/>
    </source>
</evidence>
<feature type="transmembrane region" description="Helical" evidence="5">
    <location>
        <begin position="6"/>
        <end position="25"/>
    </location>
</feature>
<comment type="caution">
    <text evidence="6">The sequence shown here is derived from an EMBL/GenBank/DDBJ whole genome shotgun (WGS) entry which is preliminary data.</text>
</comment>
<organism evidence="6 7">
    <name type="scientific">Vibrio galatheae</name>
    <dbReference type="NCBI Taxonomy" id="579748"/>
    <lineage>
        <taxon>Bacteria</taxon>
        <taxon>Pseudomonadati</taxon>
        <taxon>Pseudomonadota</taxon>
        <taxon>Gammaproteobacteria</taxon>
        <taxon>Vibrionales</taxon>
        <taxon>Vibrionaceae</taxon>
        <taxon>Vibrio</taxon>
    </lineage>
</organism>
<protein>
    <recommendedName>
        <fullName evidence="8">Protein-S-isoprenylcysteine methyltransferase</fullName>
    </recommendedName>
</protein>
<feature type="transmembrane region" description="Helical" evidence="5">
    <location>
        <begin position="37"/>
        <end position="58"/>
    </location>
</feature>
<reference evidence="6 7" key="1">
    <citation type="journal article" date="2015" name="BMC Genomics">
        <title>Genome mining reveals unlocked bioactive potential of marine Gram-negative bacteria.</title>
        <authorList>
            <person name="Machado H."/>
            <person name="Sonnenschein E.C."/>
            <person name="Melchiorsen J."/>
            <person name="Gram L."/>
        </authorList>
    </citation>
    <scope>NUCLEOTIDE SEQUENCE [LARGE SCALE GENOMIC DNA]</scope>
    <source>
        <strain evidence="6 7">S2757</strain>
    </source>
</reference>
<gene>
    <name evidence="6" type="ORF">TW81_10170</name>
</gene>
<dbReference type="STRING" id="579748.TW81_10170"/>
<dbReference type="GO" id="GO:0016740">
    <property type="term" value="F:transferase activity"/>
    <property type="evidence" value="ECO:0007669"/>
    <property type="project" value="UniProtKB-ARBA"/>
</dbReference>
<evidence type="ECO:0000256" key="1">
    <source>
        <dbReference type="ARBA" id="ARBA00004127"/>
    </source>
</evidence>
<sequence length="153" mass="17852">MERLKTKIPPVAVFVLFFVVINHICHELRDFSFNLPLNTLVFIVCFILSGLFGLAGVYEFKRAKTTVNPVKVHNASAVVDTGVFGYSRNPMYLALYLLLFGFAYWQQNLLAIVVSFGFILYMNRFQIVPEEQALERLFGQQYLDYKQRVRRWI</sequence>
<dbReference type="OrthoDB" id="9811969at2"/>
<dbReference type="GO" id="GO:0012505">
    <property type="term" value="C:endomembrane system"/>
    <property type="evidence" value="ECO:0007669"/>
    <property type="project" value="UniProtKB-SubCell"/>
</dbReference>
<evidence type="ECO:0000256" key="3">
    <source>
        <dbReference type="ARBA" id="ARBA00022989"/>
    </source>
</evidence>
<name>A0A0F4NKH4_9VIBR</name>
<dbReference type="Proteomes" id="UP000033673">
    <property type="component" value="Unassembled WGS sequence"/>
</dbReference>
<comment type="subcellular location">
    <subcellularLocation>
        <location evidence="1">Endomembrane system</location>
        <topology evidence="1">Multi-pass membrane protein</topology>
    </subcellularLocation>
</comment>
<evidence type="ECO:0000256" key="2">
    <source>
        <dbReference type="ARBA" id="ARBA00022692"/>
    </source>
</evidence>
<keyword evidence="3 5" id="KW-1133">Transmembrane helix</keyword>
<dbReference type="Pfam" id="PF04191">
    <property type="entry name" value="PEMT"/>
    <property type="match status" value="1"/>
</dbReference>
<keyword evidence="2 5" id="KW-0812">Transmembrane</keyword>
<accession>A0A0F4NKH4</accession>
<proteinExistence type="predicted"/>
<dbReference type="Gene3D" id="1.20.120.1630">
    <property type="match status" value="1"/>
</dbReference>
<feature type="transmembrane region" description="Helical" evidence="5">
    <location>
        <begin position="93"/>
        <end position="121"/>
    </location>
</feature>
<dbReference type="PANTHER" id="PTHR12714:SF24">
    <property type="entry name" value="SLR1182 PROTEIN"/>
    <property type="match status" value="1"/>
</dbReference>
<evidence type="ECO:0000256" key="5">
    <source>
        <dbReference type="SAM" id="Phobius"/>
    </source>
</evidence>
<dbReference type="EMBL" id="JXXV01000016">
    <property type="protein sequence ID" value="KJY83349.1"/>
    <property type="molecule type" value="Genomic_DNA"/>
</dbReference>